<protein>
    <submittedName>
        <fullName evidence="1">Uncharacterized protein</fullName>
    </submittedName>
</protein>
<keyword evidence="2" id="KW-1185">Reference proteome</keyword>
<dbReference type="EnsemblPlants" id="AVESA.00010b.r2.4AG0646470.1">
    <property type="protein sequence ID" value="AVESA.00010b.r2.4AG0646470.1.CDS.1"/>
    <property type="gene ID" value="AVESA.00010b.r2.4AG0646470"/>
</dbReference>
<accession>A0ACD5WNZ7</accession>
<reference evidence="1" key="2">
    <citation type="submission" date="2025-09" db="UniProtKB">
        <authorList>
            <consortium name="EnsemblPlants"/>
        </authorList>
    </citation>
    <scope>IDENTIFICATION</scope>
</reference>
<reference evidence="1" key="1">
    <citation type="submission" date="2021-05" db="EMBL/GenBank/DDBJ databases">
        <authorList>
            <person name="Scholz U."/>
            <person name="Mascher M."/>
            <person name="Fiebig A."/>
        </authorList>
    </citation>
    <scope>NUCLEOTIDE SEQUENCE [LARGE SCALE GENOMIC DNA]</scope>
</reference>
<evidence type="ECO:0000313" key="1">
    <source>
        <dbReference type="EnsemblPlants" id="AVESA.00010b.r2.4AG0646470.1.CDS.1"/>
    </source>
</evidence>
<proteinExistence type="predicted"/>
<evidence type="ECO:0000313" key="2">
    <source>
        <dbReference type="Proteomes" id="UP001732700"/>
    </source>
</evidence>
<dbReference type="Proteomes" id="UP001732700">
    <property type="component" value="Chromosome 4A"/>
</dbReference>
<organism evidence="1 2">
    <name type="scientific">Avena sativa</name>
    <name type="common">Oat</name>
    <dbReference type="NCBI Taxonomy" id="4498"/>
    <lineage>
        <taxon>Eukaryota</taxon>
        <taxon>Viridiplantae</taxon>
        <taxon>Streptophyta</taxon>
        <taxon>Embryophyta</taxon>
        <taxon>Tracheophyta</taxon>
        <taxon>Spermatophyta</taxon>
        <taxon>Magnoliopsida</taxon>
        <taxon>Liliopsida</taxon>
        <taxon>Poales</taxon>
        <taxon>Poaceae</taxon>
        <taxon>BOP clade</taxon>
        <taxon>Pooideae</taxon>
        <taxon>Poodae</taxon>
        <taxon>Poeae</taxon>
        <taxon>Poeae Chloroplast Group 1 (Aveneae type)</taxon>
        <taxon>Aveninae</taxon>
        <taxon>Avena</taxon>
    </lineage>
</organism>
<name>A0ACD5WNZ7_AVESA</name>
<sequence length="429" mass="48043">MTTKHELSIRDDRHLIDIAAPADTAITPSPATARDAPGQSGGAEIHAEWLRDLTSASRNTAVLNDLIGRTPTLWYLGERPATILRPRTRRAGAKALLHTVRAVAIGPYHRGDRGLAFYDEAKLPFLRYLRDQCGLDVEQYVAALGAARGRFRDEFAEDDDDDAGVWDLLRDEEKFVKMLLLDSSFVLVFGLMFGTAVARGHGAAAASVTREHFVLHSALAHHGDEIRLDLLVLENQVPFAAVKLLAASCRRLRLRSVEELVLGCFDGICPRRVAGSLPRETTDTRFCHILHLFHWSRVPEDKYRVLSMPLKLQEPEPEPERLIPCARELQRAAVWFRKPSLDTAGTRRDGDLDMEFWSAAASPVALMTIPSFHILPYTAALLHNMVAFERHFHWAHGVCVTVHLARMEGLVRCPQDAAQLRRRRGSWAA</sequence>